<evidence type="ECO:0000313" key="2">
    <source>
        <dbReference type="Proteomes" id="UP000823674"/>
    </source>
</evidence>
<protein>
    <submittedName>
        <fullName evidence="1">Uncharacterized protein</fullName>
    </submittedName>
</protein>
<reference evidence="1 2" key="1">
    <citation type="submission" date="2021-03" db="EMBL/GenBank/DDBJ databases">
        <authorList>
            <person name="King G.J."/>
            <person name="Bancroft I."/>
            <person name="Baten A."/>
            <person name="Bloomfield J."/>
            <person name="Borpatragohain P."/>
            <person name="He Z."/>
            <person name="Irish N."/>
            <person name="Irwin J."/>
            <person name="Liu K."/>
            <person name="Mauleon R.P."/>
            <person name="Moore J."/>
            <person name="Morris R."/>
            <person name="Ostergaard L."/>
            <person name="Wang B."/>
            <person name="Wells R."/>
        </authorList>
    </citation>
    <scope>NUCLEOTIDE SEQUENCE [LARGE SCALE GENOMIC DNA]</scope>
    <source>
        <strain evidence="1">R-o-18</strain>
        <tissue evidence="1">Leaf</tissue>
    </source>
</reference>
<feature type="non-terminal residue" evidence="1">
    <location>
        <position position="205"/>
    </location>
</feature>
<keyword evidence="2" id="KW-1185">Reference proteome</keyword>
<comment type="caution">
    <text evidence="1">The sequence shown here is derived from an EMBL/GenBank/DDBJ whole genome shotgun (WGS) entry which is preliminary data.</text>
</comment>
<sequence>MMPIVCTMERCYKKGEAHMVVKLTGVLLLNIASTRRRSQPGLGSGVPIQEGAQTKTEHSWLCEEEGYSIKAVSIVHKECDTCNSPTTKNVKTKVLCHCISSLGHSLVYRKCSMGHYAMRVTSLCKGFYKDHQPDQVSGMSRQEAVQSSLGKYHCLSLTKDVPGQAVCEVLISLTGVLKMIWSCPSFSKMAVKSVERGRLQTGSMK</sequence>
<name>A0ABQ7KHG7_BRACM</name>
<dbReference type="Proteomes" id="UP000823674">
    <property type="component" value="Unassembled WGS sequence"/>
</dbReference>
<organism evidence="1 2">
    <name type="scientific">Brassica rapa subsp. trilocularis</name>
    <dbReference type="NCBI Taxonomy" id="1813537"/>
    <lineage>
        <taxon>Eukaryota</taxon>
        <taxon>Viridiplantae</taxon>
        <taxon>Streptophyta</taxon>
        <taxon>Embryophyta</taxon>
        <taxon>Tracheophyta</taxon>
        <taxon>Spermatophyta</taxon>
        <taxon>Magnoliopsida</taxon>
        <taxon>eudicotyledons</taxon>
        <taxon>Gunneridae</taxon>
        <taxon>Pentapetalae</taxon>
        <taxon>rosids</taxon>
        <taxon>malvids</taxon>
        <taxon>Brassicales</taxon>
        <taxon>Brassicaceae</taxon>
        <taxon>Brassiceae</taxon>
        <taxon>Brassica</taxon>
    </lineage>
</organism>
<gene>
    <name evidence="1" type="primary">SC223g500030.1_BraROA</name>
    <name evidence="1" type="ORF">IGI04_042800</name>
</gene>
<accession>A0ABQ7KHG7</accession>
<evidence type="ECO:0000313" key="1">
    <source>
        <dbReference type="EMBL" id="KAG5373883.1"/>
    </source>
</evidence>
<proteinExistence type="predicted"/>
<dbReference type="EMBL" id="JADBGQ010000078">
    <property type="protein sequence ID" value="KAG5373883.1"/>
    <property type="molecule type" value="Genomic_DNA"/>
</dbReference>